<feature type="domain" description="N-acetyltransferase" evidence="3">
    <location>
        <begin position="3"/>
        <end position="150"/>
    </location>
</feature>
<dbReference type="EMBL" id="WWCT01000003">
    <property type="protein sequence ID" value="MYN25953.1"/>
    <property type="molecule type" value="Genomic_DNA"/>
</dbReference>
<gene>
    <name evidence="4" type="ORF">GTP69_06005</name>
</gene>
<evidence type="ECO:0000313" key="4">
    <source>
        <dbReference type="EMBL" id="MYN25953.1"/>
    </source>
</evidence>
<evidence type="ECO:0000259" key="3">
    <source>
        <dbReference type="PROSITE" id="PS51186"/>
    </source>
</evidence>
<proteinExistence type="predicted"/>
<evidence type="ECO:0000256" key="2">
    <source>
        <dbReference type="ARBA" id="ARBA00023315"/>
    </source>
</evidence>
<sequence>MQIAFETPNQPDVIALIADLDAYHLTLYPPESVYALDLNALMQPEVKFAVARGVDGVIAGCAAVVLSPEYGEIKRMYVHPAARGQGLARRLMDTLEQAARDAGCPLMVLETGPSQPEAIALYQRHGFAQCAPYGGYPDDPYSVFMRKPLV</sequence>
<dbReference type="InterPro" id="IPR000182">
    <property type="entry name" value="GNAT_dom"/>
</dbReference>
<dbReference type="InterPro" id="IPR050832">
    <property type="entry name" value="Bact_Acetyltransf"/>
</dbReference>
<keyword evidence="1" id="KW-0808">Transferase</keyword>
<reference evidence="4 5" key="1">
    <citation type="submission" date="2019-12" db="EMBL/GenBank/DDBJ databases">
        <title>Novel species isolated from a subtropical stream in China.</title>
        <authorList>
            <person name="Lu H."/>
        </authorList>
    </citation>
    <scope>NUCLEOTIDE SEQUENCE [LARGE SCALE GENOMIC DNA]</scope>
    <source>
        <strain evidence="4 5">CY42W</strain>
    </source>
</reference>
<dbReference type="PANTHER" id="PTHR43877">
    <property type="entry name" value="AMINOALKYLPHOSPHONATE N-ACETYLTRANSFERASE-RELATED-RELATED"/>
    <property type="match status" value="1"/>
</dbReference>
<comment type="caution">
    <text evidence="4">The sequence shown here is derived from an EMBL/GenBank/DDBJ whole genome shotgun (WGS) entry which is preliminary data.</text>
</comment>
<keyword evidence="2" id="KW-0012">Acyltransferase</keyword>
<protein>
    <submittedName>
        <fullName evidence="4">GNAT family N-acetyltransferase</fullName>
    </submittedName>
</protein>
<dbReference type="CDD" id="cd04301">
    <property type="entry name" value="NAT_SF"/>
    <property type="match status" value="1"/>
</dbReference>
<keyword evidence="5" id="KW-1185">Reference proteome</keyword>
<dbReference type="PROSITE" id="PS51186">
    <property type="entry name" value="GNAT"/>
    <property type="match status" value="1"/>
</dbReference>
<accession>A0ABW9VWD8</accession>
<dbReference type="RefSeq" id="WP_161054026.1">
    <property type="nucleotide sequence ID" value="NZ_WWCT01000003.1"/>
</dbReference>
<evidence type="ECO:0000256" key="1">
    <source>
        <dbReference type="ARBA" id="ARBA00022679"/>
    </source>
</evidence>
<dbReference type="Gene3D" id="3.40.630.30">
    <property type="match status" value="1"/>
</dbReference>
<dbReference type="Proteomes" id="UP000642144">
    <property type="component" value="Unassembled WGS sequence"/>
</dbReference>
<name>A0ABW9VWD8_9BURK</name>
<dbReference type="Pfam" id="PF00583">
    <property type="entry name" value="Acetyltransf_1"/>
    <property type="match status" value="1"/>
</dbReference>
<organism evidence="4 5">
    <name type="scientific">Duganella levis</name>
    <dbReference type="NCBI Taxonomy" id="2692169"/>
    <lineage>
        <taxon>Bacteria</taxon>
        <taxon>Pseudomonadati</taxon>
        <taxon>Pseudomonadota</taxon>
        <taxon>Betaproteobacteria</taxon>
        <taxon>Burkholderiales</taxon>
        <taxon>Oxalobacteraceae</taxon>
        <taxon>Telluria group</taxon>
        <taxon>Duganella</taxon>
    </lineage>
</organism>
<dbReference type="PANTHER" id="PTHR43877:SF5">
    <property type="entry name" value="BLL8307 PROTEIN"/>
    <property type="match status" value="1"/>
</dbReference>
<evidence type="ECO:0000313" key="5">
    <source>
        <dbReference type="Proteomes" id="UP000642144"/>
    </source>
</evidence>
<dbReference type="InterPro" id="IPR016181">
    <property type="entry name" value="Acyl_CoA_acyltransferase"/>
</dbReference>
<dbReference type="SUPFAM" id="SSF55729">
    <property type="entry name" value="Acyl-CoA N-acyltransferases (Nat)"/>
    <property type="match status" value="1"/>
</dbReference>